<keyword evidence="2" id="KW-1185">Reference proteome</keyword>
<protein>
    <submittedName>
        <fullName evidence="1">Uncharacterized protein</fullName>
    </submittedName>
</protein>
<sequence length="146" mass="16013">MTLKEGGADVPTGRVLTVACHSLVWQVRGTIAHKSARTPSGSLTLDMVAKAGAEASPLPMPESCRSRRQSRSLAPSSHTITMMMKMTKRAEERRSGMTGKKHQRRRPAALTYTTSSIQPSTFNTWCLLSFQIHPTSIIILTPSLLH</sequence>
<accession>A0AAD8PLT0</accession>
<gene>
    <name evidence="1" type="ORF">LY79DRAFT_570511</name>
</gene>
<organism evidence="1 2">
    <name type="scientific">Colletotrichum navitas</name>
    <dbReference type="NCBI Taxonomy" id="681940"/>
    <lineage>
        <taxon>Eukaryota</taxon>
        <taxon>Fungi</taxon>
        <taxon>Dikarya</taxon>
        <taxon>Ascomycota</taxon>
        <taxon>Pezizomycotina</taxon>
        <taxon>Sordariomycetes</taxon>
        <taxon>Hypocreomycetidae</taxon>
        <taxon>Glomerellales</taxon>
        <taxon>Glomerellaceae</taxon>
        <taxon>Colletotrichum</taxon>
        <taxon>Colletotrichum graminicola species complex</taxon>
    </lineage>
</organism>
<evidence type="ECO:0000313" key="2">
    <source>
        <dbReference type="Proteomes" id="UP001230504"/>
    </source>
</evidence>
<reference evidence="1" key="1">
    <citation type="submission" date="2021-06" db="EMBL/GenBank/DDBJ databases">
        <title>Comparative genomics, transcriptomics and evolutionary studies reveal genomic signatures of adaptation to plant cell wall in hemibiotrophic fungi.</title>
        <authorList>
            <consortium name="DOE Joint Genome Institute"/>
            <person name="Baroncelli R."/>
            <person name="Diaz J.F."/>
            <person name="Benocci T."/>
            <person name="Peng M."/>
            <person name="Battaglia E."/>
            <person name="Haridas S."/>
            <person name="Andreopoulos W."/>
            <person name="Labutti K."/>
            <person name="Pangilinan J."/>
            <person name="Floch G.L."/>
            <person name="Makela M.R."/>
            <person name="Henrissat B."/>
            <person name="Grigoriev I.V."/>
            <person name="Crouch J.A."/>
            <person name="De Vries R.P."/>
            <person name="Sukno S.A."/>
            <person name="Thon M.R."/>
        </authorList>
    </citation>
    <scope>NUCLEOTIDE SEQUENCE</scope>
    <source>
        <strain evidence="1">CBS 125086</strain>
    </source>
</reference>
<dbReference type="AlphaFoldDB" id="A0AAD8PLT0"/>
<comment type="caution">
    <text evidence="1">The sequence shown here is derived from an EMBL/GenBank/DDBJ whole genome shotgun (WGS) entry which is preliminary data.</text>
</comment>
<proteinExistence type="predicted"/>
<evidence type="ECO:0000313" key="1">
    <source>
        <dbReference type="EMBL" id="KAK1570089.1"/>
    </source>
</evidence>
<dbReference type="GeneID" id="85443401"/>
<dbReference type="RefSeq" id="XP_060408256.1">
    <property type="nucleotide sequence ID" value="XM_060559161.1"/>
</dbReference>
<name>A0AAD8PLT0_9PEZI</name>
<dbReference type="Proteomes" id="UP001230504">
    <property type="component" value="Unassembled WGS sequence"/>
</dbReference>
<dbReference type="EMBL" id="JAHLJV010000113">
    <property type="protein sequence ID" value="KAK1570089.1"/>
    <property type="molecule type" value="Genomic_DNA"/>
</dbReference>